<dbReference type="InterPro" id="IPR023393">
    <property type="entry name" value="START-like_dom_sf"/>
</dbReference>
<dbReference type="RefSeq" id="WP_167984849.1">
    <property type="nucleotide sequence ID" value="NZ_JAATEJ010000018.1"/>
</dbReference>
<sequence length="147" mass="15875">MGLFVIVRHTPLAPAEAWRLLTDWERHTGTVPLTRVGADTLPPTGVGTVVVARTGVGRAAFADPMRVAVWEPPGDGRPGRCRLEKLGRVVTGWAEIDVHPHGTGTAVRWREEARVRGLPRTADAATAYVGRRVFGRVVDTLLAGGDR</sequence>
<gene>
    <name evidence="1" type="ORF">HCN08_21680</name>
</gene>
<proteinExistence type="predicted"/>
<accession>A0ABX0ZQ15</accession>
<evidence type="ECO:0000313" key="2">
    <source>
        <dbReference type="Proteomes" id="UP000734511"/>
    </source>
</evidence>
<keyword evidence="2" id="KW-1185">Reference proteome</keyword>
<dbReference type="EMBL" id="JAATEJ010000018">
    <property type="protein sequence ID" value="NJP45995.1"/>
    <property type="molecule type" value="Genomic_DNA"/>
</dbReference>
<protein>
    <submittedName>
        <fullName evidence="1">SRPBCC family protein</fullName>
    </submittedName>
</protein>
<comment type="caution">
    <text evidence="1">The sequence shown here is derived from an EMBL/GenBank/DDBJ whole genome shotgun (WGS) entry which is preliminary data.</text>
</comment>
<name>A0ABX0ZQ15_9ACTN</name>
<organism evidence="1 2">
    <name type="scientific">Actinacidiphila epipremni</name>
    <dbReference type="NCBI Taxonomy" id="2053013"/>
    <lineage>
        <taxon>Bacteria</taxon>
        <taxon>Bacillati</taxon>
        <taxon>Actinomycetota</taxon>
        <taxon>Actinomycetes</taxon>
        <taxon>Kitasatosporales</taxon>
        <taxon>Streptomycetaceae</taxon>
        <taxon>Actinacidiphila</taxon>
    </lineage>
</organism>
<dbReference type="SUPFAM" id="SSF55961">
    <property type="entry name" value="Bet v1-like"/>
    <property type="match status" value="1"/>
</dbReference>
<reference evidence="1 2" key="1">
    <citation type="submission" date="2020-03" db="EMBL/GenBank/DDBJ databases">
        <title>WGS of actinomycetes isolated from Thailand.</title>
        <authorList>
            <person name="Thawai C."/>
        </authorList>
    </citation>
    <scope>NUCLEOTIDE SEQUENCE [LARGE SCALE GENOMIC DNA]</scope>
    <source>
        <strain evidence="1 2">PRB2-1</strain>
    </source>
</reference>
<evidence type="ECO:0000313" key="1">
    <source>
        <dbReference type="EMBL" id="NJP45995.1"/>
    </source>
</evidence>
<dbReference type="Proteomes" id="UP000734511">
    <property type="component" value="Unassembled WGS sequence"/>
</dbReference>
<dbReference type="Gene3D" id="3.30.530.20">
    <property type="match status" value="1"/>
</dbReference>